<proteinExistence type="inferred from homology"/>
<feature type="transmembrane region" description="Helical" evidence="7">
    <location>
        <begin position="199"/>
        <end position="221"/>
    </location>
</feature>
<comment type="caution">
    <text evidence="8">The sequence shown here is derived from an EMBL/GenBank/DDBJ whole genome shotgun (WGS) entry which is preliminary data.</text>
</comment>
<evidence type="ECO:0000256" key="1">
    <source>
        <dbReference type="ARBA" id="ARBA00004141"/>
    </source>
</evidence>
<dbReference type="RefSeq" id="WP_371159988.1">
    <property type="nucleotide sequence ID" value="NZ_JBEDNX010000001.1"/>
</dbReference>
<evidence type="ECO:0000313" key="8">
    <source>
        <dbReference type="EMBL" id="MEZ3162895.1"/>
    </source>
</evidence>
<gene>
    <name evidence="8" type="ORF">ABNG04_03215</name>
</gene>
<feature type="compositionally biased region" description="Basic and acidic residues" evidence="6">
    <location>
        <begin position="233"/>
        <end position="242"/>
    </location>
</feature>
<dbReference type="GO" id="GO:0016020">
    <property type="term" value="C:membrane"/>
    <property type="evidence" value="ECO:0007669"/>
    <property type="project" value="UniProtKB-SubCell"/>
</dbReference>
<feature type="transmembrane region" description="Helical" evidence="7">
    <location>
        <begin position="6"/>
        <end position="26"/>
    </location>
</feature>
<feature type="transmembrane region" description="Helical" evidence="7">
    <location>
        <begin position="170"/>
        <end position="193"/>
    </location>
</feature>
<keyword evidence="5 7" id="KW-0472">Membrane</keyword>
<evidence type="ECO:0000313" key="9">
    <source>
        <dbReference type="Proteomes" id="UP001567572"/>
    </source>
</evidence>
<feature type="transmembrane region" description="Helical" evidence="7">
    <location>
        <begin position="100"/>
        <end position="119"/>
    </location>
</feature>
<feature type="region of interest" description="Disordered" evidence="6">
    <location>
        <begin position="228"/>
        <end position="252"/>
    </location>
</feature>
<evidence type="ECO:0000256" key="6">
    <source>
        <dbReference type="SAM" id="MobiDB-lite"/>
    </source>
</evidence>
<feature type="transmembrane region" description="Helical" evidence="7">
    <location>
        <begin position="131"/>
        <end position="149"/>
    </location>
</feature>
<dbReference type="Proteomes" id="UP001567572">
    <property type="component" value="Unassembled WGS sequence"/>
</dbReference>
<keyword evidence="3 7" id="KW-0812">Transmembrane</keyword>
<comment type="similarity">
    <text evidence="2">Belongs to the archaeal/bacterial/fungal opsin family.</text>
</comment>
<dbReference type="EMBL" id="JBEDNY010000001">
    <property type="protein sequence ID" value="MEZ3162895.1"/>
    <property type="molecule type" value="Genomic_DNA"/>
</dbReference>
<feature type="transmembrane region" description="Helical" evidence="7">
    <location>
        <begin position="73"/>
        <end position="93"/>
    </location>
</feature>
<feature type="compositionally biased region" description="Polar residues" evidence="6">
    <location>
        <begin position="243"/>
        <end position="252"/>
    </location>
</feature>
<evidence type="ECO:0000256" key="7">
    <source>
        <dbReference type="SAM" id="Phobius"/>
    </source>
</evidence>
<evidence type="ECO:0008006" key="10">
    <source>
        <dbReference type="Google" id="ProtNLM"/>
    </source>
</evidence>
<keyword evidence="4 7" id="KW-1133">Transmembrane helix</keyword>
<protein>
    <recommendedName>
        <fullName evidence="10">Rhodopsin</fullName>
    </recommendedName>
</protein>
<organism evidence="8 9">
    <name type="scientific">Halorubrum miltondacostae</name>
    <dbReference type="NCBI Taxonomy" id="3076378"/>
    <lineage>
        <taxon>Archaea</taxon>
        <taxon>Methanobacteriati</taxon>
        <taxon>Methanobacteriota</taxon>
        <taxon>Stenosarchaea group</taxon>
        <taxon>Halobacteria</taxon>
        <taxon>Halobacteriales</taxon>
        <taxon>Haloferacaceae</taxon>
        <taxon>Halorubrum</taxon>
    </lineage>
</organism>
<feature type="transmembrane region" description="Helical" evidence="7">
    <location>
        <begin position="38"/>
        <end position="61"/>
    </location>
</feature>
<evidence type="ECO:0000256" key="3">
    <source>
        <dbReference type="ARBA" id="ARBA00022692"/>
    </source>
</evidence>
<sequence>MVQLVYFSAVAMCILGAITVVSYRLGRRLDSAVSKYGAATTLSAAGMFLAYVGMTTIQFFFEQTGLPLLLMELSRFIGYTIMWAGIVYVVAAISGASRQLSLALFVAIAGQLWMTFFAWKTAFVPQQVVLISPLLLAGGGYLLYGPVVAAAKKRSERRLSVFSKLKHIMLLGWFGQVATVVVHPSTLGLTTVFTDWVTIMYVELLIVGAFVGVVYSNAVVFDQIPGSSTDGTGPKDAKRATDRTGSGTGAQQ</sequence>
<keyword evidence="9" id="KW-1185">Reference proteome</keyword>
<dbReference type="SMART" id="SM01021">
    <property type="entry name" value="Bac_rhodopsin"/>
    <property type="match status" value="1"/>
</dbReference>
<evidence type="ECO:0000256" key="4">
    <source>
        <dbReference type="ARBA" id="ARBA00022989"/>
    </source>
</evidence>
<evidence type="ECO:0000256" key="2">
    <source>
        <dbReference type="ARBA" id="ARBA00008130"/>
    </source>
</evidence>
<reference evidence="8 9" key="1">
    <citation type="submission" date="2024-06" db="EMBL/GenBank/DDBJ databases">
        <title>Halorubrum miltondacostae sp. nov., a potential PHA producer isolated from an inland solar saltern in Rio Maior, Portugal.</title>
        <authorList>
            <person name="Albuquerque L."/>
            <person name="Viver T."/>
            <person name="Barroso C."/>
            <person name="Claudino R."/>
            <person name="Galvan M."/>
            <person name="Simoes G."/>
            <person name="Lobo Da Cunha A."/>
            <person name="Egas C."/>
        </authorList>
    </citation>
    <scope>NUCLEOTIDE SEQUENCE [LARGE SCALE GENOMIC DNA]</scope>
    <source>
        <strain evidence="8 9">RMP-11</strain>
    </source>
</reference>
<name>A0ABD5M0C3_9EURY</name>
<dbReference type="InterPro" id="IPR001425">
    <property type="entry name" value="Arc/bac/fun_rhodopsins"/>
</dbReference>
<evidence type="ECO:0000256" key="5">
    <source>
        <dbReference type="ARBA" id="ARBA00023136"/>
    </source>
</evidence>
<dbReference type="SUPFAM" id="SSF81321">
    <property type="entry name" value="Family A G protein-coupled receptor-like"/>
    <property type="match status" value="1"/>
</dbReference>
<dbReference type="AlphaFoldDB" id="A0ABD5M0C3"/>
<accession>A0ABD5M0C3</accession>
<comment type="subcellular location">
    <subcellularLocation>
        <location evidence="1">Membrane</location>
        <topology evidence="1">Multi-pass membrane protein</topology>
    </subcellularLocation>
</comment>